<accession>A0A7Z2JI80</accession>
<evidence type="ECO:0000256" key="11">
    <source>
        <dbReference type="SAM" id="SignalP"/>
    </source>
</evidence>
<feature type="chain" id="PRO_5030851502" evidence="11">
    <location>
        <begin position="26"/>
        <end position="408"/>
    </location>
</feature>
<dbReference type="PRINTS" id="PR00182">
    <property type="entry name" value="ECOLNEIPORIN"/>
</dbReference>
<evidence type="ECO:0000313" key="13">
    <source>
        <dbReference type="EMBL" id="QGZ66637.1"/>
    </source>
</evidence>
<keyword evidence="14" id="KW-1185">Reference proteome</keyword>
<dbReference type="InterPro" id="IPR001702">
    <property type="entry name" value="Porin_Gram-ve"/>
</dbReference>
<evidence type="ECO:0000256" key="7">
    <source>
        <dbReference type="ARBA" id="ARBA00023065"/>
    </source>
</evidence>
<reference evidence="13 14" key="1">
    <citation type="submission" date="2019-12" db="EMBL/GenBank/DDBJ databases">
        <title>Paraburkholderia acidiphila 7Q-K02 sp. nov and Paraburkholderia acidisoli DHF22 sp. nov., two strains isolated from forest soil.</title>
        <authorList>
            <person name="Gao Z."/>
            <person name="Qiu L."/>
        </authorList>
    </citation>
    <scope>NUCLEOTIDE SEQUENCE [LARGE SCALE GENOMIC DNA]</scope>
    <source>
        <strain evidence="13 14">DHF22</strain>
    </source>
</reference>
<dbReference type="InterPro" id="IPR033900">
    <property type="entry name" value="Gram_neg_porin_domain"/>
</dbReference>
<evidence type="ECO:0000256" key="9">
    <source>
        <dbReference type="ARBA" id="ARBA00023136"/>
    </source>
</evidence>
<dbReference type="InterPro" id="IPR002299">
    <property type="entry name" value="Porin_Neis"/>
</dbReference>
<sequence>MSRQHSRLKSVVVGVAITGAAPAFAQSSVTLYGIIDTGIGWQSSQTSLGSTTGGQSAVKMINGVWAGSRFGLKGAEDLGGGTKAVFQLEEGFNSATGAQSTSGLMFNRQSYVGVTNASYGSLTAGRQYASYYQMLSPYSPTTWLTGFYGAHPGDLDGLDTIYRANNTLLYTSPKIAGFTFSGSYSLGGVAGSFNRGSTWSAAGQYAMGPVGLAVGFSRINNSTLGGGAFGADSTTSSAGGQAGISAVTNGYQSAQAQQRLAVGAGYTFNSQFDISATYSNVQYLPGTGSAFRDTAIFNTGGVVLHWKPATTWDFAAGYSYTRATKANGITSSAQYQQFNLSQYYTLSKRTGLYALEAYQRANGQTLAPSTSGGTHVIGATATLGDGFNSTPSSSRSMVGVGAGIIHRF</sequence>
<keyword evidence="9" id="KW-0472">Membrane</keyword>
<dbReference type="Pfam" id="PF13609">
    <property type="entry name" value="Porin_4"/>
    <property type="match status" value="1"/>
</dbReference>
<dbReference type="PRINTS" id="PR00184">
    <property type="entry name" value="NEISSPPORIN"/>
</dbReference>
<dbReference type="PANTHER" id="PTHR34501:SF9">
    <property type="entry name" value="MAJOR OUTER MEMBRANE PROTEIN P.IA"/>
    <property type="match status" value="1"/>
</dbReference>
<proteinExistence type="predicted"/>
<dbReference type="AlphaFoldDB" id="A0A7Z2JI80"/>
<dbReference type="InterPro" id="IPR023614">
    <property type="entry name" value="Porin_dom_sf"/>
</dbReference>
<dbReference type="EMBL" id="CP046916">
    <property type="protein sequence ID" value="QGZ66637.1"/>
    <property type="molecule type" value="Genomic_DNA"/>
</dbReference>
<dbReference type="RefSeq" id="WP_158958166.1">
    <property type="nucleotide sequence ID" value="NZ_CP046916.1"/>
</dbReference>
<evidence type="ECO:0000313" key="14">
    <source>
        <dbReference type="Proteomes" id="UP000433577"/>
    </source>
</evidence>
<dbReference type="GO" id="GO:0015288">
    <property type="term" value="F:porin activity"/>
    <property type="evidence" value="ECO:0007669"/>
    <property type="project" value="UniProtKB-KW"/>
</dbReference>
<dbReference type="SUPFAM" id="SSF56935">
    <property type="entry name" value="Porins"/>
    <property type="match status" value="1"/>
</dbReference>
<dbReference type="GO" id="GO:0034220">
    <property type="term" value="P:monoatomic ion transmembrane transport"/>
    <property type="evidence" value="ECO:0007669"/>
    <property type="project" value="InterPro"/>
</dbReference>
<evidence type="ECO:0000256" key="8">
    <source>
        <dbReference type="ARBA" id="ARBA00023114"/>
    </source>
</evidence>
<evidence type="ECO:0000256" key="3">
    <source>
        <dbReference type="ARBA" id="ARBA00022448"/>
    </source>
</evidence>
<dbReference type="GO" id="GO:0046930">
    <property type="term" value="C:pore complex"/>
    <property type="evidence" value="ECO:0007669"/>
    <property type="project" value="UniProtKB-KW"/>
</dbReference>
<evidence type="ECO:0000259" key="12">
    <source>
        <dbReference type="Pfam" id="PF13609"/>
    </source>
</evidence>
<dbReference type="InterPro" id="IPR050298">
    <property type="entry name" value="Gram-neg_bact_OMP"/>
</dbReference>
<gene>
    <name evidence="13" type="ORF">FAZ98_33325</name>
</gene>
<evidence type="ECO:0000256" key="1">
    <source>
        <dbReference type="ARBA" id="ARBA00004571"/>
    </source>
</evidence>
<evidence type="ECO:0000256" key="4">
    <source>
        <dbReference type="ARBA" id="ARBA00022452"/>
    </source>
</evidence>
<dbReference type="CDD" id="cd00342">
    <property type="entry name" value="gram_neg_porins"/>
    <property type="match status" value="1"/>
</dbReference>
<organism evidence="13 14">
    <name type="scientific">Paraburkholderia acidisoli</name>
    <dbReference type="NCBI Taxonomy" id="2571748"/>
    <lineage>
        <taxon>Bacteria</taxon>
        <taxon>Pseudomonadati</taxon>
        <taxon>Pseudomonadota</taxon>
        <taxon>Betaproteobacteria</taxon>
        <taxon>Burkholderiales</taxon>
        <taxon>Burkholderiaceae</taxon>
        <taxon>Paraburkholderia</taxon>
    </lineage>
</organism>
<keyword evidence="10" id="KW-0998">Cell outer membrane</keyword>
<evidence type="ECO:0000256" key="2">
    <source>
        <dbReference type="ARBA" id="ARBA00011233"/>
    </source>
</evidence>
<name>A0A7Z2JI80_9BURK</name>
<evidence type="ECO:0000256" key="5">
    <source>
        <dbReference type="ARBA" id="ARBA00022692"/>
    </source>
</evidence>
<feature type="domain" description="Porin" evidence="12">
    <location>
        <begin position="15"/>
        <end position="362"/>
    </location>
</feature>
<dbReference type="Gene3D" id="2.40.160.10">
    <property type="entry name" value="Porin"/>
    <property type="match status" value="1"/>
</dbReference>
<evidence type="ECO:0000256" key="6">
    <source>
        <dbReference type="ARBA" id="ARBA00022729"/>
    </source>
</evidence>
<keyword evidence="8" id="KW-0626">Porin</keyword>
<feature type="signal peptide" evidence="11">
    <location>
        <begin position="1"/>
        <end position="25"/>
    </location>
</feature>
<keyword evidence="6 11" id="KW-0732">Signal</keyword>
<keyword evidence="5" id="KW-0812">Transmembrane</keyword>
<dbReference type="Proteomes" id="UP000433577">
    <property type="component" value="Chromosome 4"/>
</dbReference>
<keyword evidence="4" id="KW-1134">Transmembrane beta strand</keyword>
<comment type="subcellular location">
    <subcellularLocation>
        <location evidence="1">Cell outer membrane</location>
        <topology evidence="1">Multi-pass membrane protein</topology>
    </subcellularLocation>
</comment>
<protein>
    <submittedName>
        <fullName evidence="13">Porin</fullName>
    </submittedName>
</protein>
<comment type="subunit">
    <text evidence="2">Homotrimer.</text>
</comment>
<keyword evidence="3" id="KW-0813">Transport</keyword>
<evidence type="ECO:0000256" key="10">
    <source>
        <dbReference type="ARBA" id="ARBA00023237"/>
    </source>
</evidence>
<dbReference type="GO" id="GO:0009279">
    <property type="term" value="C:cell outer membrane"/>
    <property type="evidence" value="ECO:0007669"/>
    <property type="project" value="UniProtKB-SubCell"/>
</dbReference>
<dbReference type="KEGG" id="pacs:FAZ98_33325"/>
<dbReference type="OrthoDB" id="8982743at2"/>
<dbReference type="PANTHER" id="PTHR34501">
    <property type="entry name" value="PROTEIN YDDL-RELATED"/>
    <property type="match status" value="1"/>
</dbReference>
<keyword evidence="7" id="KW-0406">Ion transport</keyword>